<dbReference type="Gene3D" id="3.30.70.20">
    <property type="match status" value="2"/>
</dbReference>
<organism evidence="7 8">
    <name type="scientific">[Clostridium] fimetarium</name>
    <dbReference type="NCBI Taxonomy" id="99656"/>
    <lineage>
        <taxon>Bacteria</taxon>
        <taxon>Bacillati</taxon>
        <taxon>Bacillota</taxon>
        <taxon>Clostridia</taxon>
        <taxon>Lachnospirales</taxon>
        <taxon>Lachnospiraceae</taxon>
    </lineage>
</organism>
<dbReference type="RefSeq" id="WP_330385991.1">
    <property type="nucleotide sequence ID" value="NZ_FOJI01000010.1"/>
</dbReference>
<dbReference type="AlphaFoldDB" id="A0A1I0R023"/>
<accession>A0A1I0R023</accession>
<dbReference type="STRING" id="99656.SAMN05421659_110143"/>
<dbReference type="Proteomes" id="UP000199701">
    <property type="component" value="Unassembled WGS sequence"/>
</dbReference>
<keyword evidence="8" id="KW-1185">Reference proteome</keyword>
<dbReference type="GO" id="GO:0046872">
    <property type="term" value="F:metal ion binding"/>
    <property type="evidence" value="ECO:0007669"/>
    <property type="project" value="UniProtKB-KW"/>
</dbReference>
<protein>
    <submittedName>
        <fullName evidence="7">Nitroreductase</fullName>
    </submittedName>
</protein>
<dbReference type="InterPro" id="IPR017900">
    <property type="entry name" value="4Fe4S_Fe_S_CS"/>
</dbReference>
<dbReference type="Gene3D" id="3.40.109.10">
    <property type="entry name" value="NADH Oxidase"/>
    <property type="match status" value="1"/>
</dbReference>
<dbReference type="GO" id="GO:0016491">
    <property type="term" value="F:oxidoreductase activity"/>
    <property type="evidence" value="ECO:0007669"/>
    <property type="project" value="UniProtKB-KW"/>
</dbReference>
<feature type="domain" description="4Fe-4S ferredoxin-type" evidence="6">
    <location>
        <begin position="31"/>
        <end position="60"/>
    </location>
</feature>
<dbReference type="PROSITE" id="PS51379">
    <property type="entry name" value="4FE4S_FER_2"/>
    <property type="match status" value="2"/>
</dbReference>
<dbReference type="Pfam" id="PF00881">
    <property type="entry name" value="Nitroreductase"/>
    <property type="match status" value="1"/>
</dbReference>
<evidence type="ECO:0000313" key="8">
    <source>
        <dbReference type="Proteomes" id="UP000199701"/>
    </source>
</evidence>
<keyword evidence="5" id="KW-0411">Iron-sulfur</keyword>
<evidence type="ECO:0000256" key="5">
    <source>
        <dbReference type="ARBA" id="ARBA00023014"/>
    </source>
</evidence>
<dbReference type="InterPro" id="IPR017896">
    <property type="entry name" value="4Fe4S_Fe-S-bd"/>
</dbReference>
<keyword evidence="2" id="KW-0479">Metal-binding</keyword>
<dbReference type="SUPFAM" id="SSF55469">
    <property type="entry name" value="FMN-dependent nitroreductase-like"/>
    <property type="match status" value="1"/>
</dbReference>
<sequence length="294" mass="32884">MFYKERIEELLKNKSDRKISRVILEEMNKMGLITVNEEKCIKCEQCIKECPSFVLKMGQKGPEEVADSTCISCGHCVAVCPVNAIDNSKTPKDKQVDAKDFSKLNGEQVEHFIRSRRSIRSYQEKSVSREELTKLVDIARFAPTGSNSQGISFLVVEDKQLVEKATELTIRMIEKSPLKDSLKGLIRSYREDGVDSILRGAPNLIITTADKDFSGGRGNSISCLTYLELFAPSIGIGTCWAGFFEYCAGIKGSPLPKLFNIPEGKIITAAVMVGYPKYNYKKLVDRNPLEVTYL</sequence>
<dbReference type="PROSITE" id="PS00198">
    <property type="entry name" value="4FE4S_FER_1"/>
    <property type="match status" value="2"/>
</dbReference>
<dbReference type="PANTHER" id="PTHR43673">
    <property type="entry name" value="NAD(P)H NITROREDUCTASE YDGI-RELATED"/>
    <property type="match status" value="1"/>
</dbReference>
<evidence type="ECO:0000313" key="7">
    <source>
        <dbReference type="EMBL" id="SEW33647.1"/>
    </source>
</evidence>
<comment type="similarity">
    <text evidence="1">Belongs to the nitroreductase family.</text>
</comment>
<evidence type="ECO:0000256" key="2">
    <source>
        <dbReference type="ARBA" id="ARBA00022723"/>
    </source>
</evidence>
<dbReference type="InterPro" id="IPR029479">
    <property type="entry name" value="Nitroreductase"/>
</dbReference>
<gene>
    <name evidence="7" type="ORF">SAMN05421659_110143</name>
</gene>
<proteinExistence type="inferred from homology"/>
<dbReference type="PANTHER" id="PTHR43673:SF10">
    <property type="entry name" value="NADH DEHYDROGENASE_NAD(P)H NITROREDUCTASE XCC3605-RELATED"/>
    <property type="match status" value="1"/>
</dbReference>
<name>A0A1I0R023_9FIRM</name>
<dbReference type="GO" id="GO:0051536">
    <property type="term" value="F:iron-sulfur cluster binding"/>
    <property type="evidence" value="ECO:0007669"/>
    <property type="project" value="UniProtKB-KW"/>
</dbReference>
<dbReference type="CDD" id="cd02143">
    <property type="entry name" value="nitroreductase_FeS-like"/>
    <property type="match status" value="1"/>
</dbReference>
<dbReference type="Pfam" id="PF13237">
    <property type="entry name" value="Fer4_10"/>
    <property type="match status" value="1"/>
</dbReference>
<evidence type="ECO:0000259" key="6">
    <source>
        <dbReference type="PROSITE" id="PS51379"/>
    </source>
</evidence>
<evidence type="ECO:0000256" key="3">
    <source>
        <dbReference type="ARBA" id="ARBA00023002"/>
    </source>
</evidence>
<dbReference type="EMBL" id="FOJI01000010">
    <property type="protein sequence ID" value="SEW33647.1"/>
    <property type="molecule type" value="Genomic_DNA"/>
</dbReference>
<keyword evidence="4" id="KW-0408">Iron</keyword>
<dbReference type="InterPro" id="IPR000415">
    <property type="entry name" value="Nitroreductase-like"/>
</dbReference>
<reference evidence="7 8" key="1">
    <citation type="submission" date="2016-10" db="EMBL/GenBank/DDBJ databases">
        <authorList>
            <person name="de Groot N.N."/>
        </authorList>
    </citation>
    <scope>NUCLEOTIDE SEQUENCE [LARGE SCALE GENOMIC DNA]</scope>
    <source>
        <strain evidence="7 8">DSM 9179</strain>
    </source>
</reference>
<evidence type="ECO:0000256" key="4">
    <source>
        <dbReference type="ARBA" id="ARBA00023004"/>
    </source>
</evidence>
<keyword evidence="3" id="KW-0560">Oxidoreductase</keyword>
<evidence type="ECO:0000256" key="1">
    <source>
        <dbReference type="ARBA" id="ARBA00007118"/>
    </source>
</evidence>
<feature type="domain" description="4Fe-4S ferredoxin-type" evidence="6">
    <location>
        <begin position="61"/>
        <end position="90"/>
    </location>
</feature>
<dbReference type="SUPFAM" id="SSF54862">
    <property type="entry name" value="4Fe-4S ferredoxins"/>
    <property type="match status" value="1"/>
</dbReference>